<keyword evidence="6" id="KW-0812">Transmembrane</keyword>
<evidence type="ECO:0000313" key="11">
    <source>
        <dbReference type="EMBL" id="WMC10515.1"/>
    </source>
</evidence>
<keyword evidence="5" id="KW-0997">Cell inner membrane</keyword>
<dbReference type="InterPro" id="IPR038072">
    <property type="entry name" value="GspK_central_sf"/>
</dbReference>
<dbReference type="Gene3D" id="1.10.40.60">
    <property type="entry name" value="EpsJ-like"/>
    <property type="match status" value="1"/>
</dbReference>
<dbReference type="InterPro" id="IPR049031">
    <property type="entry name" value="T2SSK_SAM-like_1st"/>
</dbReference>
<evidence type="ECO:0000256" key="8">
    <source>
        <dbReference type="ARBA" id="ARBA00022989"/>
    </source>
</evidence>
<accession>A0AA50KMG0</accession>
<gene>
    <name evidence="11" type="ORF">PU634_15770</name>
</gene>
<evidence type="ECO:0000256" key="1">
    <source>
        <dbReference type="ARBA" id="ARBA00004533"/>
    </source>
</evidence>
<proteinExistence type="inferred from homology"/>
<evidence type="ECO:0000256" key="9">
    <source>
        <dbReference type="ARBA" id="ARBA00023136"/>
    </source>
</evidence>
<evidence type="ECO:0000256" key="6">
    <source>
        <dbReference type="ARBA" id="ARBA00022692"/>
    </source>
</evidence>
<evidence type="ECO:0000256" key="7">
    <source>
        <dbReference type="ARBA" id="ARBA00022927"/>
    </source>
</evidence>
<dbReference type="AlphaFoldDB" id="A0AA50KMG0"/>
<dbReference type="RefSeq" id="WP_306761763.1">
    <property type="nucleotide sequence ID" value="NZ_CP118224.1"/>
</dbReference>
<dbReference type="Proteomes" id="UP001223802">
    <property type="component" value="Chromosome"/>
</dbReference>
<evidence type="ECO:0000256" key="5">
    <source>
        <dbReference type="ARBA" id="ARBA00022519"/>
    </source>
</evidence>
<evidence type="ECO:0000259" key="10">
    <source>
        <dbReference type="Pfam" id="PF21687"/>
    </source>
</evidence>
<protein>
    <submittedName>
        <fullName evidence="11">Type II secretion system protein GspK</fullName>
    </submittedName>
</protein>
<dbReference type="EMBL" id="CP118224">
    <property type="protein sequence ID" value="WMC10515.1"/>
    <property type="molecule type" value="Genomic_DNA"/>
</dbReference>
<keyword evidence="4" id="KW-1003">Cell membrane</keyword>
<dbReference type="PANTHER" id="PTHR38831">
    <property type="entry name" value="TYPE II SECRETION SYSTEM PROTEIN K"/>
    <property type="match status" value="1"/>
</dbReference>
<keyword evidence="12" id="KW-1185">Reference proteome</keyword>
<dbReference type="Pfam" id="PF21687">
    <property type="entry name" value="T2SSK_1st"/>
    <property type="match status" value="1"/>
</dbReference>
<keyword evidence="3" id="KW-0813">Transport</keyword>
<comment type="similarity">
    <text evidence="2">Belongs to the GSP K family.</text>
</comment>
<comment type="subcellular location">
    <subcellularLocation>
        <location evidence="1">Cell inner membrane</location>
    </subcellularLocation>
</comment>
<dbReference type="GO" id="GO:0005886">
    <property type="term" value="C:plasma membrane"/>
    <property type="evidence" value="ECO:0007669"/>
    <property type="project" value="UniProtKB-SubCell"/>
</dbReference>
<evidence type="ECO:0000313" key="12">
    <source>
        <dbReference type="Proteomes" id="UP001223802"/>
    </source>
</evidence>
<dbReference type="GO" id="GO:0009306">
    <property type="term" value="P:protein secretion"/>
    <property type="evidence" value="ECO:0007669"/>
    <property type="project" value="InterPro"/>
</dbReference>
<dbReference type="SUPFAM" id="SSF158544">
    <property type="entry name" value="GspK insert domain-like"/>
    <property type="match status" value="1"/>
</dbReference>
<name>A0AA50KMG0_9GAMM</name>
<evidence type="ECO:0000256" key="3">
    <source>
        <dbReference type="ARBA" id="ARBA00022448"/>
    </source>
</evidence>
<sequence>MLSSNSNRQGGIALISVLWLLLLLTVLASGLSVNSRNQARQSGNIAIATRLQQGAEAGLQLALLALAQSAEQQPWLADGSLHGVPFNDMEVYLALFNESGRIDLNTAGPELLNGLLATVEPDDALRARLTDAIMDWRDGDDLRRLNGAELDDYLAAGLDYGPANAPFTSVEELQKVLEMTPELYRQIRHSLTLRNPRPGINPQFAPRQVLLALPGVSEATVDQFIEDRRARFEAGQPPPATELFPSGLLSGGAPGVNYTIYTEARMNTVYRYRLTASLLNRRGRPLVLKAEQEFVPLFTDIPPDGDALWMGSKLPAGLAGMAATWRSN</sequence>
<keyword evidence="7" id="KW-0653">Protein transport</keyword>
<dbReference type="PANTHER" id="PTHR38831:SF2">
    <property type="entry name" value="TYPE II SECRETION SYSTEM PROTEIN K"/>
    <property type="match status" value="1"/>
</dbReference>
<keyword evidence="9" id="KW-0472">Membrane</keyword>
<keyword evidence="8" id="KW-1133">Transmembrane helix</keyword>
<dbReference type="KEGG" id="ope:PU634_15770"/>
<dbReference type="InterPro" id="IPR005628">
    <property type="entry name" value="GspK"/>
</dbReference>
<organism evidence="11 12">
    <name type="scientific">Oceanimonas pelagia</name>
    <dbReference type="NCBI Taxonomy" id="3028314"/>
    <lineage>
        <taxon>Bacteria</taxon>
        <taxon>Pseudomonadati</taxon>
        <taxon>Pseudomonadota</taxon>
        <taxon>Gammaproteobacteria</taxon>
        <taxon>Aeromonadales</taxon>
        <taxon>Aeromonadaceae</taxon>
        <taxon>Oceanimonas</taxon>
    </lineage>
</organism>
<reference evidence="11 12" key="1">
    <citation type="submission" date="2023-02" db="EMBL/GenBank/DDBJ databases">
        <title>Complete genome sequence of a novel bacterium Oceanimonas sp. NTOU-MSR1 isolated from marine coast sediment.</title>
        <authorList>
            <person name="Yang H.-T."/>
            <person name="Chen Y.-L."/>
            <person name="Ho Y.-N."/>
        </authorList>
    </citation>
    <scope>NUCLEOTIDE SEQUENCE [LARGE SCALE GENOMIC DNA]</scope>
    <source>
        <strain evidence="11 12">NTOU-MSR1</strain>
    </source>
</reference>
<evidence type="ECO:0000256" key="2">
    <source>
        <dbReference type="ARBA" id="ARBA00007246"/>
    </source>
</evidence>
<feature type="domain" description="T2SS protein K first SAM-like" evidence="10">
    <location>
        <begin position="107"/>
        <end position="193"/>
    </location>
</feature>
<evidence type="ECO:0000256" key="4">
    <source>
        <dbReference type="ARBA" id="ARBA00022475"/>
    </source>
</evidence>